<dbReference type="EMBL" id="CP017174">
    <property type="protein sequence ID" value="QDE66211.1"/>
    <property type="molecule type" value="Genomic_DNA"/>
</dbReference>
<gene>
    <name evidence="6" type="ORF">BHS09_03905</name>
</gene>
<evidence type="ECO:0000313" key="6">
    <source>
        <dbReference type="EMBL" id="QDE66211.1"/>
    </source>
</evidence>
<evidence type="ECO:0000256" key="4">
    <source>
        <dbReference type="ARBA" id="ARBA00023136"/>
    </source>
</evidence>
<dbReference type="AlphaFoldDB" id="A0AAE6FWD1"/>
<evidence type="ECO:0000313" key="7">
    <source>
        <dbReference type="Proteomes" id="UP000320179"/>
    </source>
</evidence>
<accession>A0AAE6FWD1</accession>
<keyword evidence="2" id="KW-0812">Transmembrane</keyword>
<evidence type="ECO:0000256" key="2">
    <source>
        <dbReference type="ARBA" id="ARBA00022692"/>
    </source>
</evidence>
<evidence type="ECO:0000256" key="3">
    <source>
        <dbReference type="ARBA" id="ARBA00022989"/>
    </source>
</evidence>
<name>A0AAE6FWD1_MYXXA</name>
<keyword evidence="4" id="KW-0472">Membrane</keyword>
<protein>
    <recommendedName>
        <fullName evidence="5">DUF1232 domain-containing protein</fullName>
    </recommendedName>
</protein>
<sequence>MGQGRNHPGPSCVEVGMNIAGLRGMGSRFFRYVRDPHVALWRKLAGVMAVVYFLSPVDALPDVIPVLGWLDDLGVLSAAAFFMVREVQRHQIVIPGEAAQPGVAAPARSKTV</sequence>
<evidence type="ECO:0000256" key="1">
    <source>
        <dbReference type="ARBA" id="ARBA00004127"/>
    </source>
</evidence>
<organism evidence="6 7">
    <name type="scientific">Myxococcus xanthus</name>
    <dbReference type="NCBI Taxonomy" id="34"/>
    <lineage>
        <taxon>Bacteria</taxon>
        <taxon>Pseudomonadati</taxon>
        <taxon>Myxococcota</taxon>
        <taxon>Myxococcia</taxon>
        <taxon>Myxococcales</taxon>
        <taxon>Cystobacterineae</taxon>
        <taxon>Myxococcaceae</taxon>
        <taxon>Myxococcus</taxon>
    </lineage>
</organism>
<feature type="domain" description="DUF1232" evidence="5">
    <location>
        <begin position="43"/>
        <end position="77"/>
    </location>
</feature>
<dbReference type="InterPro" id="IPR010652">
    <property type="entry name" value="DUF1232"/>
</dbReference>
<evidence type="ECO:0000259" key="5">
    <source>
        <dbReference type="Pfam" id="PF06803"/>
    </source>
</evidence>
<proteinExistence type="predicted"/>
<dbReference type="Proteomes" id="UP000320179">
    <property type="component" value="Chromosome"/>
</dbReference>
<comment type="subcellular location">
    <subcellularLocation>
        <location evidence="1">Endomembrane system</location>
        <topology evidence="1">Multi-pass membrane protein</topology>
    </subcellularLocation>
</comment>
<dbReference type="Pfam" id="PF06803">
    <property type="entry name" value="DUF1232"/>
    <property type="match status" value="1"/>
</dbReference>
<dbReference type="GO" id="GO:0012505">
    <property type="term" value="C:endomembrane system"/>
    <property type="evidence" value="ECO:0007669"/>
    <property type="project" value="UniProtKB-SubCell"/>
</dbReference>
<keyword evidence="3" id="KW-1133">Transmembrane helix</keyword>
<reference evidence="6 7" key="1">
    <citation type="journal article" date="2019" name="Science">
        <title>Social genes are selection hotspots in kin groups of a soil microbe.</title>
        <authorList>
            <person name="Wielgoss S."/>
            <person name="Wolfensberger R."/>
            <person name="Sun L."/>
            <person name="Fiegna F."/>
            <person name="Velicer G.J."/>
        </authorList>
    </citation>
    <scope>NUCLEOTIDE SEQUENCE [LARGE SCALE GENOMIC DNA]</scope>
    <source>
        <strain evidence="6 7">MC3.5.9c15</strain>
    </source>
</reference>